<dbReference type="GeneID" id="14885189"/>
<evidence type="ECO:0000256" key="3">
    <source>
        <dbReference type="ARBA" id="ARBA00023134"/>
    </source>
</evidence>
<evidence type="ECO:0000256" key="2">
    <source>
        <dbReference type="ARBA" id="ARBA00022741"/>
    </source>
</evidence>
<dbReference type="Gene3D" id="3.40.50.300">
    <property type="entry name" value="P-loop containing nucleotide triphosphate hydrolases"/>
    <property type="match status" value="1"/>
</dbReference>
<dbReference type="SMART" id="SM00173">
    <property type="entry name" value="RAS"/>
    <property type="match status" value="1"/>
</dbReference>
<dbReference type="GO" id="GO:0007165">
    <property type="term" value="P:signal transduction"/>
    <property type="evidence" value="ECO:0007669"/>
    <property type="project" value="InterPro"/>
</dbReference>
<dbReference type="SUPFAM" id="SSF52540">
    <property type="entry name" value="P-loop containing nucleoside triphosphate hydrolases"/>
    <property type="match status" value="1"/>
</dbReference>
<dbReference type="GO" id="GO:0005525">
    <property type="term" value="F:GTP binding"/>
    <property type="evidence" value="ECO:0007669"/>
    <property type="project" value="UniProtKB-KW"/>
</dbReference>
<sequence>MDKKMFKVAFLGDAASGKTQIFNQLCNKPFSEDYDPTIEDSYKFVLNDKFKTEVTIYDTAGQPNYDALLDVYIQMAECVFICFALNYEEQQKIAQEKFKNIPIVVVGTKSDMREDKDEIIRLKLMGRKMIETEDGIKFAQSIGAVGYFECSAKTKFNIHLVLQTISKIIKLEKGY</sequence>
<dbReference type="NCBIfam" id="TIGR00231">
    <property type="entry name" value="small_GTP"/>
    <property type="match status" value="1"/>
</dbReference>
<keyword evidence="2" id="KW-0547">Nucleotide-binding</keyword>
<dbReference type="GO" id="GO:0016020">
    <property type="term" value="C:membrane"/>
    <property type="evidence" value="ECO:0007669"/>
    <property type="project" value="InterPro"/>
</dbReference>
<dbReference type="SMART" id="SM00175">
    <property type="entry name" value="RAB"/>
    <property type="match status" value="1"/>
</dbReference>
<name>A0A0A1TXV9_ENTIV</name>
<dbReference type="PROSITE" id="PS51419">
    <property type="entry name" value="RAB"/>
    <property type="match status" value="1"/>
</dbReference>
<organism evidence="4 5">
    <name type="scientific">Entamoeba invadens IP1</name>
    <dbReference type="NCBI Taxonomy" id="370355"/>
    <lineage>
        <taxon>Eukaryota</taxon>
        <taxon>Amoebozoa</taxon>
        <taxon>Evosea</taxon>
        <taxon>Archamoebae</taxon>
        <taxon>Mastigamoebida</taxon>
        <taxon>Entamoebidae</taxon>
        <taxon>Entamoeba</taxon>
    </lineage>
</organism>
<dbReference type="InterPro" id="IPR027417">
    <property type="entry name" value="P-loop_NTPase"/>
</dbReference>
<proteinExistence type="inferred from homology"/>
<dbReference type="VEuPathDB" id="AmoebaDB:EIN_245250"/>
<dbReference type="InterPro" id="IPR020849">
    <property type="entry name" value="Small_GTPase_Ras-type"/>
</dbReference>
<dbReference type="InterPro" id="IPR005225">
    <property type="entry name" value="Small_GTP-bd"/>
</dbReference>
<protein>
    <submittedName>
        <fullName evidence="4">Rho GTPase, putative</fullName>
    </submittedName>
</protein>
<dbReference type="RefSeq" id="XP_004185558.1">
    <property type="nucleotide sequence ID" value="XM_004185510.1"/>
</dbReference>
<dbReference type="SMART" id="SM00174">
    <property type="entry name" value="RHO"/>
    <property type="match status" value="1"/>
</dbReference>
<keyword evidence="5" id="KW-1185">Reference proteome</keyword>
<dbReference type="PRINTS" id="PR00449">
    <property type="entry name" value="RASTRNSFRMNG"/>
</dbReference>
<dbReference type="Pfam" id="PF00071">
    <property type="entry name" value="Ras"/>
    <property type="match status" value="1"/>
</dbReference>
<comment type="similarity">
    <text evidence="1">Belongs to the small GTPase superfamily. Rho family.</text>
</comment>
<evidence type="ECO:0000313" key="5">
    <source>
        <dbReference type="Proteomes" id="UP000014680"/>
    </source>
</evidence>
<dbReference type="GO" id="GO:0003924">
    <property type="term" value="F:GTPase activity"/>
    <property type="evidence" value="ECO:0007669"/>
    <property type="project" value="InterPro"/>
</dbReference>
<keyword evidence="3" id="KW-0342">GTP-binding</keyword>
<reference evidence="4 5" key="1">
    <citation type="submission" date="2012-10" db="EMBL/GenBank/DDBJ databases">
        <authorList>
            <person name="Zafar N."/>
            <person name="Inman J."/>
            <person name="Hall N."/>
            <person name="Lorenzi H."/>
            <person name="Caler E."/>
        </authorList>
    </citation>
    <scope>NUCLEOTIDE SEQUENCE [LARGE SCALE GENOMIC DNA]</scope>
    <source>
        <strain evidence="4 5">IP1</strain>
    </source>
</reference>
<dbReference type="PROSITE" id="PS51421">
    <property type="entry name" value="RAS"/>
    <property type="match status" value="1"/>
</dbReference>
<evidence type="ECO:0000256" key="1">
    <source>
        <dbReference type="ARBA" id="ARBA00010142"/>
    </source>
</evidence>
<dbReference type="KEGG" id="eiv:EIN_245250"/>
<dbReference type="Proteomes" id="UP000014680">
    <property type="component" value="Unassembled WGS sequence"/>
</dbReference>
<gene>
    <name evidence="4" type="ORF">EIN_245250</name>
</gene>
<accession>A0A0A1TXV9</accession>
<dbReference type="AlphaFoldDB" id="A0A0A1TXV9"/>
<dbReference type="EMBL" id="KB207008">
    <property type="protein sequence ID" value="ELP86212.1"/>
    <property type="molecule type" value="Genomic_DNA"/>
</dbReference>
<dbReference type="PANTHER" id="PTHR24070">
    <property type="entry name" value="RAS, DI-RAS, AND RHEB FAMILY MEMBERS OF SMALL GTPASE SUPERFAMILY"/>
    <property type="match status" value="1"/>
</dbReference>
<dbReference type="InterPro" id="IPR001806">
    <property type="entry name" value="Small_GTPase"/>
</dbReference>
<evidence type="ECO:0000313" key="4">
    <source>
        <dbReference type="EMBL" id="ELP86212.1"/>
    </source>
</evidence>